<reference evidence="2" key="1">
    <citation type="submission" date="2013-09" db="EMBL/GenBank/DDBJ databases">
        <title>Corchorus olitorius genome sequencing.</title>
        <authorList>
            <person name="Alam M."/>
            <person name="Haque M.S."/>
            <person name="Islam M.S."/>
            <person name="Emdad E.M."/>
            <person name="Islam M.M."/>
            <person name="Ahmed B."/>
            <person name="Halim A."/>
            <person name="Hossen Q.M.M."/>
            <person name="Hossain M.Z."/>
            <person name="Ahmed R."/>
            <person name="Khan M.M."/>
            <person name="Islam R."/>
            <person name="Rashid M.M."/>
            <person name="Khan S.A."/>
            <person name="Rahman M.S."/>
            <person name="Alam M."/>
            <person name="Yahiya A.S."/>
            <person name="Khan M.S."/>
            <person name="Azam M.S."/>
            <person name="Haque T."/>
            <person name="Lashkar M.Z.H."/>
            <person name="Akhand A.I."/>
            <person name="Morshed G."/>
            <person name="Roy S."/>
            <person name="Uddin K.S."/>
            <person name="Rabeya T."/>
            <person name="Hossain A.S."/>
            <person name="Chowdhury A."/>
            <person name="Snigdha A.R."/>
            <person name="Mortoza M.S."/>
            <person name="Matin S.A."/>
            <person name="Hoque S.M.E."/>
            <person name="Islam M.K."/>
            <person name="Roy D.K."/>
            <person name="Haider R."/>
            <person name="Moosa M.M."/>
            <person name="Elias S.M."/>
            <person name="Hasan A.M."/>
            <person name="Jahan S."/>
            <person name="Shafiuddin M."/>
            <person name="Mahmood N."/>
            <person name="Shommy N.S."/>
        </authorList>
    </citation>
    <scope>NUCLEOTIDE SEQUENCE [LARGE SCALE GENOMIC DNA]</scope>
    <source>
        <strain evidence="2">cv. O-4</strain>
    </source>
</reference>
<dbReference type="EMBL" id="AWUE01014292">
    <property type="protein sequence ID" value="OMP04154.1"/>
    <property type="molecule type" value="Genomic_DNA"/>
</dbReference>
<keyword evidence="2" id="KW-1185">Reference proteome</keyword>
<organism evidence="1 2">
    <name type="scientific">Corchorus olitorius</name>
    <dbReference type="NCBI Taxonomy" id="93759"/>
    <lineage>
        <taxon>Eukaryota</taxon>
        <taxon>Viridiplantae</taxon>
        <taxon>Streptophyta</taxon>
        <taxon>Embryophyta</taxon>
        <taxon>Tracheophyta</taxon>
        <taxon>Spermatophyta</taxon>
        <taxon>Magnoliopsida</taxon>
        <taxon>eudicotyledons</taxon>
        <taxon>Gunneridae</taxon>
        <taxon>Pentapetalae</taxon>
        <taxon>rosids</taxon>
        <taxon>malvids</taxon>
        <taxon>Malvales</taxon>
        <taxon>Malvaceae</taxon>
        <taxon>Grewioideae</taxon>
        <taxon>Apeibeae</taxon>
        <taxon>Corchorus</taxon>
    </lineage>
</organism>
<proteinExistence type="predicted"/>
<comment type="caution">
    <text evidence="1">The sequence shown here is derived from an EMBL/GenBank/DDBJ whole genome shotgun (WGS) entry which is preliminary data.</text>
</comment>
<evidence type="ECO:0000313" key="1">
    <source>
        <dbReference type="EMBL" id="OMP04154.1"/>
    </source>
</evidence>
<gene>
    <name evidence="1" type="ORF">COLO4_09896</name>
</gene>
<name>A0A1R3KAS4_9ROSI</name>
<evidence type="ECO:0000313" key="2">
    <source>
        <dbReference type="Proteomes" id="UP000187203"/>
    </source>
</evidence>
<dbReference type="AlphaFoldDB" id="A0A1R3KAS4"/>
<accession>A0A1R3KAS4</accession>
<dbReference type="Proteomes" id="UP000187203">
    <property type="component" value="Unassembled WGS sequence"/>
</dbReference>
<protein>
    <submittedName>
        <fullName evidence="1">Uncharacterized protein</fullName>
    </submittedName>
</protein>
<sequence length="52" mass="5721">MLTDLTQKASIKGIQKEAGVDEEFIVDGVEAGSTNHDGVNQNFGFRRLKEIN</sequence>